<organism evidence="1 2">
    <name type="scientific">Characodon lateralis</name>
    <dbReference type="NCBI Taxonomy" id="208331"/>
    <lineage>
        <taxon>Eukaryota</taxon>
        <taxon>Metazoa</taxon>
        <taxon>Chordata</taxon>
        <taxon>Craniata</taxon>
        <taxon>Vertebrata</taxon>
        <taxon>Euteleostomi</taxon>
        <taxon>Actinopterygii</taxon>
        <taxon>Neopterygii</taxon>
        <taxon>Teleostei</taxon>
        <taxon>Neoteleostei</taxon>
        <taxon>Acanthomorphata</taxon>
        <taxon>Ovalentaria</taxon>
        <taxon>Atherinomorphae</taxon>
        <taxon>Cyprinodontiformes</taxon>
        <taxon>Goodeidae</taxon>
        <taxon>Characodon</taxon>
    </lineage>
</organism>
<evidence type="ECO:0000313" key="2">
    <source>
        <dbReference type="Proteomes" id="UP001352852"/>
    </source>
</evidence>
<protein>
    <submittedName>
        <fullName evidence="1">Uncharacterized protein</fullName>
    </submittedName>
</protein>
<reference evidence="1 2" key="1">
    <citation type="submission" date="2021-06" db="EMBL/GenBank/DDBJ databases">
        <authorList>
            <person name="Palmer J.M."/>
        </authorList>
    </citation>
    <scope>NUCLEOTIDE SEQUENCE [LARGE SCALE GENOMIC DNA]</scope>
    <source>
        <strain evidence="1 2">CL_MEX2019</strain>
        <tissue evidence="1">Muscle</tissue>
    </source>
</reference>
<accession>A0ABU7DGU0</accession>
<sequence length="141" mass="16289">MYQLLFDEGFHLLEDVIVFVLSPGKDPYIAACLTVWMSCGFPFLPLWTQGLMHAAGCHSSVIEVWETKEKQDATPTGCSQEASLNFQTNHKLRHIEAPRTLLDSKLRLLEFVNVCRNISNCLFPYLFIYKYFEKERLIPTI</sequence>
<comment type="caution">
    <text evidence="1">The sequence shown here is derived from an EMBL/GenBank/DDBJ whole genome shotgun (WGS) entry which is preliminary data.</text>
</comment>
<name>A0ABU7DGU0_9TELE</name>
<keyword evidence="2" id="KW-1185">Reference proteome</keyword>
<evidence type="ECO:0000313" key="1">
    <source>
        <dbReference type="EMBL" id="MED6274323.1"/>
    </source>
</evidence>
<gene>
    <name evidence="1" type="ORF">CHARACLAT_015208</name>
</gene>
<dbReference type="Proteomes" id="UP001352852">
    <property type="component" value="Unassembled WGS sequence"/>
</dbReference>
<dbReference type="EMBL" id="JAHUTJ010025764">
    <property type="protein sequence ID" value="MED6274323.1"/>
    <property type="molecule type" value="Genomic_DNA"/>
</dbReference>
<proteinExistence type="predicted"/>